<gene>
    <name evidence="2" type="ORF">CXZ10_06945</name>
</gene>
<dbReference type="PROSITE" id="PS50943">
    <property type="entry name" value="HTH_CROC1"/>
    <property type="match status" value="1"/>
</dbReference>
<reference evidence="2 3" key="1">
    <citation type="submission" date="2017-12" db="EMBL/GenBank/DDBJ databases">
        <title>Anaerobic carbon monoxide metabolism by Pleomorphomonas carboxyditropha sp. nov., a new mesophilic hydrogenogenic carboxidotroph.</title>
        <authorList>
            <person name="Esquivel-Elizondo S."/>
            <person name="Krajmalnik-Brown R."/>
        </authorList>
    </citation>
    <scope>NUCLEOTIDE SEQUENCE [LARGE SCALE GENOMIC DNA]</scope>
    <source>
        <strain evidence="2 3">R5-392</strain>
    </source>
</reference>
<keyword evidence="3" id="KW-1185">Reference proteome</keyword>
<proteinExistence type="predicted"/>
<accession>A0A1I4S6L2</accession>
<dbReference type="InterPro" id="IPR001387">
    <property type="entry name" value="Cro/C1-type_HTH"/>
</dbReference>
<feature type="domain" description="HTH cro/C1-type" evidence="1">
    <location>
        <begin position="22"/>
        <end position="76"/>
    </location>
</feature>
<dbReference type="AlphaFoldDB" id="A0A1I4S6L2"/>
<dbReference type="SMART" id="SM00530">
    <property type="entry name" value="HTH_XRE"/>
    <property type="match status" value="1"/>
</dbReference>
<organism evidence="2 3">
    <name type="scientific">Pleomorphomonas diazotrophica</name>
    <dbReference type="NCBI Taxonomy" id="1166257"/>
    <lineage>
        <taxon>Bacteria</taxon>
        <taxon>Pseudomonadati</taxon>
        <taxon>Pseudomonadota</taxon>
        <taxon>Alphaproteobacteria</taxon>
        <taxon>Hyphomicrobiales</taxon>
        <taxon>Pleomorphomonadaceae</taxon>
        <taxon>Pleomorphomonas</taxon>
    </lineage>
</organism>
<comment type="caution">
    <text evidence="2">The sequence shown here is derived from an EMBL/GenBank/DDBJ whole genome shotgun (WGS) entry which is preliminary data.</text>
</comment>
<dbReference type="RefSeq" id="WP_101288422.1">
    <property type="nucleotide sequence ID" value="NZ_FOUQ01000003.1"/>
</dbReference>
<name>A0A1I4S6L2_9HYPH</name>
<dbReference type="Proteomes" id="UP000233491">
    <property type="component" value="Unassembled WGS sequence"/>
</dbReference>
<dbReference type="OrthoDB" id="9797172at2"/>
<dbReference type="GO" id="GO:0003677">
    <property type="term" value="F:DNA binding"/>
    <property type="evidence" value="ECO:0007669"/>
    <property type="project" value="InterPro"/>
</dbReference>
<protein>
    <submittedName>
        <fullName evidence="2">Transcriptional regulator</fullName>
    </submittedName>
</protein>
<evidence type="ECO:0000313" key="2">
    <source>
        <dbReference type="EMBL" id="PKR89910.1"/>
    </source>
</evidence>
<sequence>MEPNAAKKKVPNPADVHVGGRIRMRRMILGISQEKLGQALGVTFQQVQKYEKGATRVGAGRLLEIANYLGVPVGYFFETAVLDALETRGSRGTIATATDEFDEFVKSSEGIKLNNAFLGISDPTVRRHLLDLVVSMSRTGQES</sequence>
<dbReference type="Gene3D" id="1.10.260.40">
    <property type="entry name" value="lambda repressor-like DNA-binding domains"/>
    <property type="match status" value="1"/>
</dbReference>
<evidence type="ECO:0000313" key="3">
    <source>
        <dbReference type="Proteomes" id="UP000233491"/>
    </source>
</evidence>
<dbReference type="SUPFAM" id="SSF47413">
    <property type="entry name" value="lambda repressor-like DNA-binding domains"/>
    <property type="match status" value="1"/>
</dbReference>
<dbReference type="InterPro" id="IPR010982">
    <property type="entry name" value="Lambda_DNA-bd_dom_sf"/>
</dbReference>
<dbReference type="CDD" id="cd00093">
    <property type="entry name" value="HTH_XRE"/>
    <property type="match status" value="1"/>
</dbReference>
<dbReference type="Pfam" id="PF01381">
    <property type="entry name" value="HTH_3"/>
    <property type="match status" value="1"/>
</dbReference>
<dbReference type="EMBL" id="PJNW01000003">
    <property type="protein sequence ID" value="PKR89910.1"/>
    <property type="molecule type" value="Genomic_DNA"/>
</dbReference>
<evidence type="ECO:0000259" key="1">
    <source>
        <dbReference type="PROSITE" id="PS50943"/>
    </source>
</evidence>